<protein>
    <recommendedName>
        <fullName evidence="6">Zn(2)-C6 fungal-type domain-containing protein</fullName>
    </recommendedName>
</protein>
<dbReference type="SMART" id="SM00066">
    <property type="entry name" value="GAL4"/>
    <property type="match status" value="1"/>
</dbReference>
<evidence type="ECO:0000256" key="4">
    <source>
        <dbReference type="ARBA" id="ARBA00023242"/>
    </source>
</evidence>
<gene>
    <name evidence="7" type="ORF">KVT40_004057</name>
</gene>
<name>A0A8K0PJW5_9PEZI</name>
<keyword evidence="8" id="KW-1185">Reference proteome</keyword>
<evidence type="ECO:0000256" key="2">
    <source>
        <dbReference type="ARBA" id="ARBA00023125"/>
    </source>
</evidence>
<accession>A0A8K0PJW5</accession>
<dbReference type="AlphaFoldDB" id="A0A8K0PJW5"/>
<dbReference type="PANTHER" id="PTHR47424">
    <property type="entry name" value="REGULATORY PROTEIN GAL4"/>
    <property type="match status" value="1"/>
</dbReference>
<reference evidence="7" key="1">
    <citation type="submission" date="2021-07" db="EMBL/GenBank/DDBJ databases">
        <title>Elsinoe batatas strain:CRI-CJ2 Genome sequencing and assembly.</title>
        <authorList>
            <person name="Huang L."/>
        </authorList>
    </citation>
    <scope>NUCLEOTIDE SEQUENCE</scope>
    <source>
        <strain evidence="7">CRI-CJ2</strain>
    </source>
</reference>
<dbReference type="GO" id="GO:0000981">
    <property type="term" value="F:DNA-binding transcription factor activity, RNA polymerase II-specific"/>
    <property type="evidence" value="ECO:0007669"/>
    <property type="project" value="InterPro"/>
</dbReference>
<dbReference type="Proteomes" id="UP000809789">
    <property type="component" value="Unassembled WGS sequence"/>
</dbReference>
<proteinExistence type="predicted"/>
<evidence type="ECO:0000256" key="5">
    <source>
        <dbReference type="SAM" id="MobiDB-lite"/>
    </source>
</evidence>
<dbReference type="InterPro" id="IPR001138">
    <property type="entry name" value="Zn2Cys6_DnaBD"/>
</dbReference>
<evidence type="ECO:0000256" key="1">
    <source>
        <dbReference type="ARBA" id="ARBA00023015"/>
    </source>
</evidence>
<dbReference type="PROSITE" id="PS00463">
    <property type="entry name" value="ZN2_CY6_FUNGAL_1"/>
    <property type="match status" value="1"/>
</dbReference>
<feature type="domain" description="Zn(2)-C6 fungal-type" evidence="6">
    <location>
        <begin position="34"/>
        <end position="64"/>
    </location>
</feature>
<dbReference type="InterPro" id="IPR036864">
    <property type="entry name" value="Zn2-C6_fun-type_DNA-bd_sf"/>
</dbReference>
<evidence type="ECO:0000256" key="3">
    <source>
        <dbReference type="ARBA" id="ARBA00023163"/>
    </source>
</evidence>
<dbReference type="OrthoDB" id="10261408at2759"/>
<dbReference type="EMBL" id="JAESVG020000004">
    <property type="protein sequence ID" value="KAG8628184.1"/>
    <property type="molecule type" value="Genomic_DNA"/>
</dbReference>
<keyword evidence="3" id="KW-0804">Transcription</keyword>
<dbReference type="GO" id="GO:0008270">
    <property type="term" value="F:zinc ion binding"/>
    <property type="evidence" value="ECO:0007669"/>
    <property type="project" value="InterPro"/>
</dbReference>
<feature type="region of interest" description="Disordered" evidence="5">
    <location>
        <begin position="73"/>
        <end position="137"/>
    </location>
</feature>
<dbReference type="GO" id="GO:0003677">
    <property type="term" value="F:DNA binding"/>
    <property type="evidence" value="ECO:0007669"/>
    <property type="project" value="UniProtKB-KW"/>
</dbReference>
<organism evidence="7 8">
    <name type="scientific">Elsinoe batatas</name>
    <dbReference type="NCBI Taxonomy" id="2601811"/>
    <lineage>
        <taxon>Eukaryota</taxon>
        <taxon>Fungi</taxon>
        <taxon>Dikarya</taxon>
        <taxon>Ascomycota</taxon>
        <taxon>Pezizomycotina</taxon>
        <taxon>Dothideomycetes</taxon>
        <taxon>Dothideomycetidae</taxon>
        <taxon>Myriangiales</taxon>
        <taxon>Elsinoaceae</taxon>
        <taxon>Elsinoe</taxon>
    </lineage>
</organism>
<dbReference type="Gene3D" id="4.10.240.10">
    <property type="entry name" value="Zn(2)-C6 fungal-type DNA-binding domain"/>
    <property type="match status" value="1"/>
</dbReference>
<dbReference type="Pfam" id="PF00172">
    <property type="entry name" value="Zn_clus"/>
    <property type="match status" value="1"/>
</dbReference>
<dbReference type="PROSITE" id="PS50048">
    <property type="entry name" value="ZN2_CY6_FUNGAL_2"/>
    <property type="match status" value="1"/>
</dbReference>
<dbReference type="PANTHER" id="PTHR47424:SF3">
    <property type="entry name" value="REGULATORY PROTEIN GAL4"/>
    <property type="match status" value="1"/>
</dbReference>
<keyword evidence="1" id="KW-0805">Transcription regulation</keyword>
<comment type="caution">
    <text evidence="7">The sequence shown here is derived from an EMBL/GenBank/DDBJ whole genome shotgun (WGS) entry which is preliminary data.</text>
</comment>
<sequence>MFATLRTQDDRGEVVCISSSALPPQSGQSVVHFACDACRSKKLKCSGQKFGCQRCRSRNLTCIYSNTAYAKRPRSKKLSARPSASRSLPTPPSSAVLSDTSCLANEQSDRPRGSAVSTEDESPFGYWPPSTRSPGSASVVMDEALPTTQSPWSALLDSEFPLPSLDEPGLASIDIDDENTLLTNSELQQAEGSPQKASLTTSESNQTLAAYPMERETVPLCANPTPGTGTAFISDPYFHSLTSNSCEARCRCLSRTLGLLEVLANHEKVSGIRMAHRTLYLLKQLISQYATLSQCQTCATSHRLMTFLILLMEKMTGMLEHVAAAWEAGAESHTPPYWTDLANFETSSGAPVLVGEYTVDTHEERSDLFGFLIFSQARRIFALCGSLGLRADQEHWKSHRDALQALLLRIRDLRETLSGSIDLQQPKA</sequence>
<dbReference type="InterPro" id="IPR051127">
    <property type="entry name" value="Fungal_SecMet_Regulators"/>
</dbReference>
<evidence type="ECO:0000259" key="6">
    <source>
        <dbReference type="PROSITE" id="PS50048"/>
    </source>
</evidence>
<evidence type="ECO:0000313" key="7">
    <source>
        <dbReference type="EMBL" id="KAG8628184.1"/>
    </source>
</evidence>
<keyword evidence="2" id="KW-0238">DNA-binding</keyword>
<dbReference type="CDD" id="cd00067">
    <property type="entry name" value="GAL4"/>
    <property type="match status" value="1"/>
</dbReference>
<feature type="compositionally biased region" description="Polar residues" evidence="5">
    <location>
        <begin position="82"/>
        <end position="106"/>
    </location>
</feature>
<evidence type="ECO:0000313" key="8">
    <source>
        <dbReference type="Proteomes" id="UP000809789"/>
    </source>
</evidence>
<keyword evidence="4" id="KW-0539">Nucleus</keyword>
<dbReference type="SUPFAM" id="SSF57701">
    <property type="entry name" value="Zn2/Cys6 DNA-binding domain"/>
    <property type="match status" value="1"/>
</dbReference>